<protein>
    <submittedName>
        <fullName evidence="1">Uncharacterized protein</fullName>
    </submittedName>
</protein>
<organism evidence="1 2">
    <name type="scientific">Hygrophoropsis aurantiaca</name>
    <dbReference type="NCBI Taxonomy" id="72124"/>
    <lineage>
        <taxon>Eukaryota</taxon>
        <taxon>Fungi</taxon>
        <taxon>Dikarya</taxon>
        <taxon>Basidiomycota</taxon>
        <taxon>Agaricomycotina</taxon>
        <taxon>Agaricomycetes</taxon>
        <taxon>Agaricomycetidae</taxon>
        <taxon>Boletales</taxon>
        <taxon>Coniophorineae</taxon>
        <taxon>Hygrophoropsidaceae</taxon>
        <taxon>Hygrophoropsis</taxon>
    </lineage>
</organism>
<evidence type="ECO:0000313" key="2">
    <source>
        <dbReference type="Proteomes" id="UP000790377"/>
    </source>
</evidence>
<name>A0ACB8A079_9AGAM</name>
<dbReference type="Proteomes" id="UP000790377">
    <property type="component" value="Unassembled WGS sequence"/>
</dbReference>
<proteinExistence type="predicted"/>
<keyword evidence="2" id="KW-1185">Reference proteome</keyword>
<feature type="non-terminal residue" evidence="1">
    <location>
        <position position="1"/>
    </location>
</feature>
<accession>A0ACB8A079</accession>
<comment type="caution">
    <text evidence="1">The sequence shown here is derived from an EMBL/GenBank/DDBJ whole genome shotgun (WGS) entry which is preliminary data.</text>
</comment>
<evidence type="ECO:0000313" key="1">
    <source>
        <dbReference type="EMBL" id="KAH7906394.1"/>
    </source>
</evidence>
<dbReference type="EMBL" id="MU268025">
    <property type="protein sequence ID" value="KAH7906394.1"/>
    <property type="molecule type" value="Genomic_DNA"/>
</dbReference>
<gene>
    <name evidence="1" type="ORF">BJ138DRAFT_1117608</name>
</gene>
<sequence length="148" mass="15617">QNHIKIDTGRTTASVDETNPLPPPAEPATPPADPTALRVDLTALPADVEEPVAVAIGGGELIPPPAPPAPQIWRQMYNEVTYEIPKPGAKAPFYCVTKGTRYGVFVWSAVSPLVTGVSRAASRKVSSVLEGVQVFHEAVRDGAVEIIG</sequence>
<reference evidence="1" key="1">
    <citation type="journal article" date="2021" name="New Phytol.">
        <title>Evolutionary innovations through gain and loss of genes in the ectomycorrhizal Boletales.</title>
        <authorList>
            <person name="Wu G."/>
            <person name="Miyauchi S."/>
            <person name="Morin E."/>
            <person name="Kuo A."/>
            <person name="Drula E."/>
            <person name="Varga T."/>
            <person name="Kohler A."/>
            <person name="Feng B."/>
            <person name="Cao Y."/>
            <person name="Lipzen A."/>
            <person name="Daum C."/>
            <person name="Hundley H."/>
            <person name="Pangilinan J."/>
            <person name="Johnson J."/>
            <person name="Barry K."/>
            <person name="LaButti K."/>
            <person name="Ng V."/>
            <person name="Ahrendt S."/>
            <person name="Min B."/>
            <person name="Choi I.G."/>
            <person name="Park H."/>
            <person name="Plett J.M."/>
            <person name="Magnuson J."/>
            <person name="Spatafora J.W."/>
            <person name="Nagy L.G."/>
            <person name="Henrissat B."/>
            <person name="Grigoriev I.V."/>
            <person name="Yang Z.L."/>
            <person name="Xu J."/>
            <person name="Martin F.M."/>
        </authorList>
    </citation>
    <scope>NUCLEOTIDE SEQUENCE</scope>
    <source>
        <strain evidence="1">ATCC 28755</strain>
    </source>
</reference>